<comment type="function">
    <text evidence="9 10">Fluoride-specific ion channel. Important for reducing fluoride concentration in the cell, thus reducing its toxicity.</text>
</comment>
<keyword evidence="10" id="KW-0406">Ion transport</keyword>
<dbReference type="GO" id="GO:0046872">
    <property type="term" value="F:metal ion binding"/>
    <property type="evidence" value="ECO:0007669"/>
    <property type="project" value="UniProtKB-KW"/>
</dbReference>
<evidence type="ECO:0000256" key="4">
    <source>
        <dbReference type="ARBA" id="ARBA00022989"/>
    </source>
</evidence>
<comment type="caution">
    <text evidence="12">The sequence shown here is derived from an EMBL/GenBank/DDBJ whole genome shotgun (WGS) entry which is preliminary data.</text>
</comment>
<reference evidence="11 13" key="1">
    <citation type="submission" date="2015-12" db="EMBL/GenBank/DDBJ databases">
        <authorList>
            <person name="Andreevskaya M."/>
        </authorList>
    </citation>
    <scope>NUCLEOTIDE SEQUENCE [LARGE SCALE GENOMIC DNA]</scope>
    <source>
        <strain evidence="11 13">C122c</strain>
    </source>
</reference>
<protein>
    <recommendedName>
        <fullName evidence="10">Fluoride-specific ion channel FluC</fullName>
    </recommendedName>
</protein>
<feature type="transmembrane region" description="Helical" evidence="10">
    <location>
        <begin position="71"/>
        <end position="91"/>
    </location>
</feature>
<comment type="subcellular location">
    <subcellularLocation>
        <location evidence="1 10">Cell membrane</location>
        <topology evidence="1 10">Multi-pass membrane protein</topology>
    </subcellularLocation>
</comment>
<keyword evidence="5 10" id="KW-0472">Membrane</keyword>
<dbReference type="EMBL" id="FBSY01000003">
    <property type="protein sequence ID" value="CUW06478.1"/>
    <property type="molecule type" value="Genomic_DNA"/>
</dbReference>
<keyword evidence="10" id="KW-0479">Metal-binding</keyword>
<reference evidence="12" key="2">
    <citation type="submission" date="2021-05" db="EMBL/GenBank/DDBJ databases">
        <title>Pangenome of Leuconostoc gelidum warrants species status for Leuconostoc gelidum subsp. gasicomitatum.</title>
        <authorList>
            <person name="Johansson P."/>
            <person name="Sade E."/>
            <person name="Hultman J."/>
            <person name="Auvinen P."/>
            <person name="Bjorkroth J."/>
        </authorList>
    </citation>
    <scope>NUCLEOTIDE SEQUENCE</scope>
    <source>
        <strain evidence="12">A.21.4</strain>
    </source>
</reference>
<feature type="transmembrane region" description="Helical" evidence="10">
    <location>
        <begin position="33"/>
        <end position="59"/>
    </location>
</feature>
<comment type="activity regulation">
    <text evidence="10">Na(+) is not transported, but it plays an essential structural role and its presence is essential for fluoride channel function.</text>
</comment>
<dbReference type="RefSeq" id="WP_010385396.1">
    <property type="nucleotide sequence ID" value="NZ_BPKT01000008.1"/>
</dbReference>
<keyword evidence="3 10" id="KW-0812">Transmembrane</keyword>
<dbReference type="Pfam" id="PF02537">
    <property type="entry name" value="CRCB"/>
    <property type="match status" value="1"/>
</dbReference>
<feature type="binding site" evidence="10">
    <location>
        <position position="82"/>
    </location>
    <ligand>
        <name>Na(+)</name>
        <dbReference type="ChEBI" id="CHEBI:29101"/>
        <note>structural</note>
    </ligand>
</feature>
<evidence type="ECO:0000256" key="10">
    <source>
        <dbReference type="HAMAP-Rule" id="MF_00454"/>
    </source>
</evidence>
<feature type="binding site" evidence="10">
    <location>
        <position position="79"/>
    </location>
    <ligand>
        <name>Na(+)</name>
        <dbReference type="ChEBI" id="CHEBI:29101"/>
        <note>structural</note>
    </ligand>
</feature>
<dbReference type="GO" id="GO:0062054">
    <property type="term" value="F:fluoride channel activity"/>
    <property type="evidence" value="ECO:0007669"/>
    <property type="project" value="UniProtKB-UniRule"/>
</dbReference>
<evidence type="ECO:0000313" key="11">
    <source>
        <dbReference type="EMBL" id="CUW06478.1"/>
    </source>
</evidence>
<sequence>MERQHNFLIELVIVGLGGGIGGSMRYILSLIPIIGHMFFITMVINWLGALLLAIFGVYISQVSKQLSLWPPFIGTGILGGFTTFSAMILQINQLASHNYLIAGGYVFFTIFGGIIMVNIGRKIGKQFDEVIK</sequence>
<keyword evidence="2 10" id="KW-1003">Cell membrane</keyword>
<dbReference type="InterPro" id="IPR003691">
    <property type="entry name" value="FluC"/>
</dbReference>
<dbReference type="EMBL" id="JAHBFI010000009">
    <property type="protein sequence ID" value="MBZ5962378.1"/>
    <property type="molecule type" value="Genomic_DNA"/>
</dbReference>
<feature type="transmembrane region" description="Helical" evidence="10">
    <location>
        <begin position="7"/>
        <end position="27"/>
    </location>
</feature>
<name>A0A9Q3SXG8_9LACO</name>
<comment type="similarity">
    <text evidence="7 10">Belongs to the fluoride channel Fluc/FEX (TC 1.A.43) family.</text>
</comment>
<dbReference type="HAMAP" id="MF_00454">
    <property type="entry name" value="FluC"/>
    <property type="match status" value="1"/>
</dbReference>
<dbReference type="Proteomes" id="UP000752647">
    <property type="component" value="Unassembled WGS sequence"/>
</dbReference>
<keyword evidence="6 10" id="KW-0407">Ion channel</keyword>
<dbReference type="GO" id="GO:0005886">
    <property type="term" value="C:plasma membrane"/>
    <property type="evidence" value="ECO:0007669"/>
    <property type="project" value="UniProtKB-SubCell"/>
</dbReference>
<evidence type="ECO:0000256" key="3">
    <source>
        <dbReference type="ARBA" id="ARBA00022692"/>
    </source>
</evidence>
<keyword evidence="10" id="KW-0813">Transport</keyword>
<evidence type="ECO:0000256" key="9">
    <source>
        <dbReference type="ARBA" id="ARBA00049940"/>
    </source>
</evidence>
<evidence type="ECO:0000256" key="8">
    <source>
        <dbReference type="ARBA" id="ARBA00035585"/>
    </source>
</evidence>
<dbReference type="GeneID" id="34301984"/>
<dbReference type="OMA" id="FYGTFWG"/>
<evidence type="ECO:0000256" key="1">
    <source>
        <dbReference type="ARBA" id="ARBA00004651"/>
    </source>
</evidence>
<proteinExistence type="inferred from homology"/>
<gene>
    <name evidence="10" type="primary">fluC</name>
    <name evidence="10" type="synonym">crcB</name>
    <name evidence="11" type="ORF">C122C_1290</name>
    <name evidence="12" type="ORF">KIJ12_04290</name>
</gene>
<evidence type="ECO:0000313" key="13">
    <source>
        <dbReference type="Proteomes" id="UP000199271"/>
    </source>
</evidence>
<dbReference type="AlphaFoldDB" id="A0A9Q3SXG8"/>
<evidence type="ECO:0000256" key="2">
    <source>
        <dbReference type="ARBA" id="ARBA00022475"/>
    </source>
</evidence>
<organism evidence="12 14">
    <name type="scientific">Leuconostoc gasicomitatum</name>
    <dbReference type="NCBI Taxonomy" id="115778"/>
    <lineage>
        <taxon>Bacteria</taxon>
        <taxon>Bacillati</taxon>
        <taxon>Bacillota</taxon>
        <taxon>Bacilli</taxon>
        <taxon>Lactobacillales</taxon>
        <taxon>Lactobacillaceae</taxon>
        <taxon>Leuconostoc</taxon>
        <taxon>Leuconostoc gelidum group</taxon>
    </lineage>
</organism>
<feature type="transmembrane region" description="Helical" evidence="10">
    <location>
        <begin position="97"/>
        <end position="117"/>
    </location>
</feature>
<evidence type="ECO:0000313" key="14">
    <source>
        <dbReference type="Proteomes" id="UP000752647"/>
    </source>
</evidence>
<evidence type="ECO:0000256" key="6">
    <source>
        <dbReference type="ARBA" id="ARBA00023303"/>
    </source>
</evidence>
<dbReference type="Proteomes" id="UP000199271">
    <property type="component" value="Unassembled WGS sequence"/>
</dbReference>
<keyword evidence="13" id="KW-1185">Reference proteome</keyword>
<accession>A0A9Q3SXG8</accession>
<keyword evidence="4 10" id="KW-1133">Transmembrane helix</keyword>
<comment type="catalytic activity">
    <reaction evidence="8">
        <text>fluoride(in) = fluoride(out)</text>
        <dbReference type="Rhea" id="RHEA:76159"/>
        <dbReference type="ChEBI" id="CHEBI:17051"/>
    </reaction>
    <physiologicalReaction direction="left-to-right" evidence="8">
        <dbReference type="Rhea" id="RHEA:76160"/>
    </physiologicalReaction>
</comment>
<evidence type="ECO:0000313" key="12">
    <source>
        <dbReference type="EMBL" id="MBZ5962378.1"/>
    </source>
</evidence>
<dbReference type="GO" id="GO:0140114">
    <property type="term" value="P:cellular detoxification of fluoride"/>
    <property type="evidence" value="ECO:0007669"/>
    <property type="project" value="UniProtKB-UniRule"/>
</dbReference>
<keyword evidence="10" id="KW-0915">Sodium</keyword>
<evidence type="ECO:0000256" key="7">
    <source>
        <dbReference type="ARBA" id="ARBA00035120"/>
    </source>
</evidence>
<evidence type="ECO:0000256" key="5">
    <source>
        <dbReference type="ARBA" id="ARBA00023136"/>
    </source>
</evidence>